<reference evidence="2" key="8">
    <citation type="journal article" date="2005" name="Science">
        <title>Antisense Transcription in the Mammalian Transcriptome.</title>
        <authorList>
            <consortium name="RIKEN Genome Exploration Research Group and Genome Science Group (Genome Network Project Core Group) and the FANTOM Consortium"/>
        </authorList>
    </citation>
    <scope>NUCLEOTIDE SEQUENCE</scope>
    <source>
        <strain evidence="2">C57BL/6J</strain>
        <tissue evidence="2">Hypothalamus</tissue>
    </source>
</reference>
<dbReference type="PANTHER" id="PTHR31516">
    <property type="entry name" value="STABILIZER OF AXONEMAL MICROTUBULES 2"/>
    <property type="match status" value="1"/>
</dbReference>
<reference evidence="2" key="3">
    <citation type="journal article" date="2000" name="Genome Res.">
        <title>RIKEN integrated sequence analysis (RISA) system--384-format sequencing pipeline with 384 multicapillary sequencer.</title>
        <authorList>
            <person name="Shibata K."/>
            <person name="Itoh M."/>
            <person name="Aizawa K."/>
            <person name="Nagaoka S."/>
            <person name="Sasaki N."/>
            <person name="Carninci P."/>
            <person name="Konno H."/>
            <person name="Akiyama J."/>
            <person name="Nishi K."/>
            <person name="Kitsunai T."/>
            <person name="Tashiro H."/>
            <person name="Itoh M."/>
            <person name="Sumi N."/>
            <person name="Ishii Y."/>
            <person name="Nakamura S."/>
            <person name="Hazama M."/>
            <person name="Nishine T."/>
            <person name="Harada A."/>
            <person name="Yamamoto R."/>
            <person name="Matsumoto H."/>
            <person name="Sakaguchi S."/>
            <person name="Ikegami T."/>
            <person name="Kashiwagi K."/>
            <person name="Fujiwake S."/>
            <person name="Inoue K."/>
            <person name="Togawa Y."/>
            <person name="Izawa M."/>
            <person name="Ohara E."/>
            <person name="Watahiki M."/>
            <person name="Yoneda Y."/>
            <person name="Ishikawa T."/>
            <person name="Ozawa K."/>
            <person name="Tanaka T."/>
            <person name="Matsuura S."/>
            <person name="Kawai J."/>
            <person name="Okazaki Y."/>
            <person name="Muramatsu M."/>
            <person name="Inoue Y."/>
            <person name="Kira A."/>
            <person name="Hayashizaki Y."/>
        </authorList>
    </citation>
    <scope>NUCLEOTIDE SEQUENCE</scope>
    <source>
        <strain evidence="2">C57BL/6J</strain>
        <tissue evidence="2">Hypothalamus</tissue>
    </source>
</reference>
<reference evidence="2" key="4">
    <citation type="journal article" date="2001" name="Nature">
        <title>Functional annotation of a full-length mouse cDNA collection.</title>
        <authorList>
            <consortium name="The RIKEN Genome Exploration Research Group Phase II Team and the FANTOM Consortium"/>
        </authorList>
    </citation>
    <scope>NUCLEOTIDE SEQUENCE</scope>
    <source>
        <strain evidence="2">C57BL/6J</strain>
        <tissue evidence="2">Hypothalamus</tissue>
    </source>
</reference>
<evidence type="ECO:0008006" key="4">
    <source>
        <dbReference type="Google" id="ProtNLM"/>
    </source>
</evidence>
<evidence type="ECO:0000313" key="3">
    <source>
        <dbReference type="MGI" id="MGI:1914618"/>
    </source>
</evidence>
<dbReference type="UCSC" id="uc009idc.1">
    <property type="organism name" value="mouse"/>
</dbReference>
<dbReference type="CTD" id="283726"/>
<organism evidence="2">
    <name type="scientific">Mus musculus</name>
    <name type="common">Mouse</name>
    <dbReference type="NCBI Taxonomy" id="10090"/>
    <lineage>
        <taxon>Eukaryota</taxon>
        <taxon>Metazoa</taxon>
        <taxon>Chordata</taxon>
        <taxon>Craniata</taxon>
        <taxon>Vertebrata</taxon>
        <taxon>Euteleostomi</taxon>
        <taxon>Mammalia</taxon>
        <taxon>Eutheria</taxon>
        <taxon>Euarchontoglires</taxon>
        <taxon>Glires</taxon>
        <taxon>Rodentia</taxon>
        <taxon>Myomorpha</taxon>
        <taxon>Muroidea</taxon>
        <taxon>Muridae</taxon>
        <taxon>Murinae</taxon>
        <taxon>Mus</taxon>
        <taxon>Mus</taxon>
    </lineage>
</organism>
<dbReference type="GeneID" id="330577"/>
<reference evidence="2" key="2">
    <citation type="journal article" date="2000" name="Genome Res.">
        <title>Normalization and subtraction of cap-trapper-selected cDNAs to prepare full-length cDNA libraries for rapid discovery of new genes.</title>
        <authorList>
            <person name="Carninci P."/>
            <person name="Shibata Y."/>
            <person name="Hayatsu N."/>
            <person name="Sugahara Y."/>
            <person name="Shibata K."/>
            <person name="Itoh M."/>
            <person name="Konno H."/>
            <person name="Okazaki Y."/>
            <person name="Muramatsu M."/>
            <person name="Hayashizaki Y."/>
        </authorList>
    </citation>
    <scope>NUCLEOTIDE SEQUENCE</scope>
    <source>
        <strain evidence="2">C57BL/6J</strain>
        <tissue evidence="2">Hypothalamus</tissue>
    </source>
</reference>
<protein>
    <recommendedName>
        <fullName evidence="4">Stabilizer of axonemal microtubules 2</fullName>
    </recommendedName>
</protein>
<dbReference type="RefSeq" id="XP_030098554.1">
    <property type="nucleotide sequence ID" value="XM_030242694.1"/>
</dbReference>
<dbReference type="AGR" id="MGI:1914618"/>
<dbReference type="MGI" id="MGI:1914618">
    <property type="gene designation" value="Saxo2"/>
</dbReference>
<dbReference type="Pfam" id="PF05217">
    <property type="entry name" value="SAXO1-2"/>
    <property type="match status" value="1"/>
</dbReference>
<dbReference type="GO" id="GO:0008017">
    <property type="term" value="F:microtubule binding"/>
    <property type="evidence" value="ECO:0007669"/>
    <property type="project" value="InterPro"/>
</dbReference>
<sequence length="145" mass="16937">MRNWCLCQICTCGRHRCPHGTTRVYEYSDVSCPTTEYLEKYPKYGGVLPPQSLKPKQGFQAYRGKMEGITTFKSDYRPYEIVKQPRHIPEEYKPKQGKIDLGTTYKRDFNPYKVQPLIKVRPVERQQVKKGKLDTVPTYKGNLSL</sequence>
<accession>Q8CAI4</accession>
<dbReference type="InterPro" id="IPR033336">
    <property type="entry name" value="SAXO1/2"/>
</dbReference>
<gene>
    <name evidence="3" type="primary">Saxo2</name>
    <name evidence="3" type="synonym">Fam154b</name>
</gene>
<reference evidence="2" key="7">
    <citation type="journal article" date="2005" name="Science">
        <title>The Transcriptional Landscape of the Mammalian Genome.</title>
        <authorList>
            <consortium name="The FANTOM Consortium"/>
            <consortium name="Riken Genome Exploration Research Group and Genome Science Group (Genome Network Project Core Group)"/>
        </authorList>
    </citation>
    <scope>NUCLEOTIDE SEQUENCE</scope>
    <source>
        <strain evidence="2">C57BL/6J</strain>
        <tissue evidence="2">Hypothalamus</tissue>
    </source>
</reference>
<reference evidence="2" key="5">
    <citation type="submission" date="2001-07" db="EMBL/GenBank/DDBJ databases">
        <authorList>
            <person name="Adachi J."/>
            <person name="Aizawa K."/>
            <person name="Akimura T."/>
            <person name="Arakawa T."/>
            <person name="Bono H."/>
            <person name="Carninci P."/>
            <person name="Fukuda S."/>
            <person name="Furuno M."/>
            <person name="Hanagaki T."/>
            <person name="Hara A."/>
            <person name="Hashizume W."/>
            <person name="Hayashida K."/>
            <person name="Hayatsu N."/>
            <person name="Hiramoto K."/>
            <person name="Hiraoka T."/>
            <person name="Hirozane T."/>
            <person name="Hori F."/>
            <person name="Imotani K."/>
            <person name="Ishii Y."/>
            <person name="Itoh M."/>
            <person name="Kagawa I."/>
            <person name="Kasukawa T."/>
            <person name="Katoh H."/>
            <person name="Kawai J."/>
            <person name="Kojima Y."/>
            <person name="Kondo S."/>
            <person name="Konno H."/>
            <person name="Kouda M."/>
            <person name="Koya S."/>
            <person name="Kurihara C."/>
            <person name="Matsuyama T."/>
            <person name="Miyazaki A."/>
            <person name="Murata M."/>
            <person name="Nakamura M."/>
            <person name="Nishi K."/>
            <person name="Nomura K."/>
            <person name="Numazaki R."/>
            <person name="Ohno M."/>
            <person name="Ohsato N."/>
            <person name="Okazaki Y."/>
            <person name="Saito R."/>
            <person name="Saitoh H."/>
            <person name="Sakai C."/>
            <person name="Sakai K."/>
            <person name="Sakazume N."/>
            <person name="Sano H."/>
            <person name="Sasaki D."/>
            <person name="Shibata K."/>
            <person name="Shinagawa A."/>
            <person name="Shiraki T."/>
            <person name="Sogabe Y."/>
            <person name="Tagami M."/>
            <person name="Tagawa A."/>
            <person name="Takahashi F."/>
            <person name="Takaku-Akahira S."/>
            <person name="Takeda Y."/>
            <person name="Tanaka T."/>
            <person name="Tomaru A."/>
            <person name="Toya T."/>
            <person name="Yasunishi A."/>
            <person name="Muramatsu M."/>
            <person name="Hayashizaki Y."/>
        </authorList>
    </citation>
    <scope>NUCLEOTIDE SEQUENCE</scope>
    <source>
        <strain evidence="2">C57BL/6J</strain>
        <tissue evidence="2">Hypothalamus</tissue>
    </source>
</reference>
<dbReference type="AlphaFoldDB" id="Q8CAI4"/>
<dbReference type="PANTHER" id="PTHR31516:SF6">
    <property type="entry name" value="STABILIZER OF AXONEMAL MICROTUBULES 2"/>
    <property type="match status" value="1"/>
</dbReference>
<reference evidence="2" key="1">
    <citation type="journal article" date="1999" name="Methods Enzymol.">
        <title>High-efficiency full-length cDNA cloning.</title>
        <authorList>
            <person name="Carninci P."/>
            <person name="Hayashizaki Y."/>
        </authorList>
    </citation>
    <scope>NUCLEOTIDE SEQUENCE</scope>
    <source>
        <strain evidence="2">C57BL/6J</strain>
        <tissue evidence="2">Hypothalamus</tissue>
    </source>
</reference>
<dbReference type="EMBL" id="AK038727">
    <property type="protein sequence ID" value="BAC30111.1"/>
    <property type="molecule type" value="mRNA"/>
</dbReference>
<evidence type="ECO:0000256" key="1">
    <source>
        <dbReference type="ARBA" id="ARBA00008738"/>
    </source>
</evidence>
<comment type="similarity">
    <text evidence="1">Belongs to the FAM154 family.</text>
</comment>
<proteinExistence type="evidence at transcript level"/>
<evidence type="ECO:0000313" key="2">
    <source>
        <dbReference type="EMBL" id="BAC30111.1"/>
    </source>
</evidence>
<reference evidence="2" key="6">
    <citation type="journal article" date="2002" name="Nature">
        <title>Analysis of the mouse transcriptome based on functional annotation of 60,770 full-length cDNAs.</title>
        <authorList>
            <consortium name="The FANTOM Consortium and the RIKEN Genome Exploration Research Group Phase I and II Team"/>
        </authorList>
    </citation>
    <scope>NUCLEOTIDE SEQUENCE</scope>
    <source>
        <strain evidence="2">C57BL/6J</strain>
        <tissue evidence="2">Hypothalamus</tissue>
    </source>
</reference>
<name>Q8CAI4_MOUSE</name>